<dbReference type="SMART" id="SM00823">
    <property type="entry name" value="PKS_PP"/>
    <property type="match status" value="1"/>
</dbReference>
<evidence type="ECO:0000256" key="3">
    <source>
        <dbReference type="ARBA" id="ARBA00022679"/>
    </source>
</evidence>
<keyword evidence="4" id="KW-0511">Multifunctional enzyme</keyword>
<keyword evidence="3 10" id="KW-0808">Transferase</keyword>
<dbReference type="InterPro" id="IPR009081">
    <property type="entry name" value="PP-bd_ACP"/>
</dbReference>
<evidence type="ECO:0000256" key="5">
    <source>
        <dbReference type="ARBA" id="ARBA00023315"/>
    </source>
</evidence>
<evidence type="ECO:0000259" key="7">
    <source>
        <dbReference type="PROSITE" id="PS50075"/>
    </source>
</evidence>
<dbReference type="EMBL" id="RJKE01000001">
    <property type="protein sequence ID" value="ROO86840.1"/>
    <property type="molecule type" value="Genomic_DNA"/>
</dbReference>
<organism evidence="10 11">
    <name type="scientific">Actinocorallia herbida</name>
    <dbReference type="NCBI Taxonomy" id="58109"/>
    <lineage>
        <taxon>Bacteria</taxon>
        <taxon>Bacillati</taxon>
        <taxon>Actinomycetota</taxon>
        <taxon>Actinomycetes</taxon>
        <taxon>Streptosporangiales</taxon>
        <taxon>Thermomonosporaceae</taxon>
        <taxon>Actinocorallia</taxon>
    </lineage>
</organism>
<dbReference type="SUPFAM" id="SSF51735">
    <property type="entry name" value="NAD(P)-binding Rossmann-fold domains"/>
    <property type="match status" value="2"/>
</dbReference>
<dbReference type="InterPro" id="IPR032821">
    <property type="entry name" value="PKS_assoc"/>
</dbReference>
<feature type="region of interest" description="C-terminal hotdog fold" evidence="6">
    <location>
        <begin position="1057"/>
        <end position="1220"/>
    </location>
</feature>
<dbReference type="InterPro" id="IPR001227">
    <property type="entry name" value="Ac_transferase_dom_sf"/>
</dbReference>
<dbReference type="SMART" id="SM01294">
    <property type="entry name" value="PKS_PP_betabranch"/>
    <property type="match status" value="1"/>
</dbReference>
<dbReference type="OrthoDB" id="4537517at2"/>
<dbReference type="Pfam" id="PF00550">
    <property type="entry name" value="PP-binding"/>
    <property type="match status" value="1"/>
</dbReference>
<dbReference type="Pfam" id="PF02801">
    <property type="entry name" value="Ketoacyl-synt_C"/>
    <property type="match status" value="1"/>
</dbReference>
<dbReference type="InterPro" id="IPR049552">
    <property type="entry name" value="PKS_DH_N"/>
</dbReference>
<dbReference type="PANTHER" id="PTHR43775:SF51">
    <property type="entry name" value="INACTIVE PHENOLPHTHIOCEROL SYNTHESIS POLYKETIDE SYNTHASE TYPE I PKS1-RELATED"/>
    <property type="match status" value="1"/>
</dbReference>
<dbReference type="InterPro" id="IPR020806">
    <property type="entry name" value="PKS_PP-bd"/>
</dbReference>
<evidence type="ECO:0000256" key="2">
    <source>
        <dbReference type="ARBA" id="ARBA00022553"/>
    </source>
</evidence>
<keyword evidence="2" id="KW-0597">Phosphoprotein</keyword>
<evidence type="ECO:0000259" key="8">
    <source>
        <dbReference type="PROSITE" id="PS52004"/>
    </source>
</evidence>
<dbReference type="SMART" id="SM00826">
    <property type="entry name" value="PKS_DH"/>
    <property type="match status" value="1"/>
</dbReference>
<keyword evidence="5" id="KW-0012">Acyltransferase</keyword>
<dbReference type="SMART" id="SM00822">
    <property type="entry name" value="PKS_KR"/>
    <property type="match status" value="1"/>
</dbReference>
<dbReference type="PANTHER" id="PTHR43775">
    <property type="entry name" value="FATTY ACID SYNTHASE"/>
    <property type="match status" value="1"/>
</dbReference>
<dbReference type="SUPFAM" id="SSF47336">
    <property type="entry name" value="ACP-like"/>
    <property type="match status" value="1"/>
</dbReference>
<dbReference type="InterPro" id="IPR016039">
    <property type="entry name" value="Thiolase-like"/>
</dbReference>
<dbReference type="Pfam" id="PF00109">
    <property type="entry name" value="ketoacyl-synt"/>
    <property type="match status" value="1"/>
</dbReference>
<feature type="region of interest" description="N-terminal hotdog fold" evidence="6">
    <location>
        <begin position="914"/>
        <end position="1037"/>
    </location>
</feature>
<feature type="active site" description="Proton donor; for dehydratase activity" evidence="6">
    <location>
        <position position="1118"/>
    </location>
</feature>
<dbReference type="InterPro" id="IPR020807">
    <property type="entry name" value="PKS_DH"/>
</dbReference>
<dbReference type="PROSITE" id="PS50075">
    <property type="entry name" value="CARRIER"/>
    <property type="match status" value="1"/>
</dbReference>
<dbReference type="Pfam" id="PF16197">
    <property type="entry name" value="KAsynt_C_assoc"/>
    <property type="match status" value="1"/>
</dbReference>
<dbReference type="SUPFAM" id="SSF52151">
    <property type="entry name" value="FabD/lysophospholipase-like"/>
    <property type="match status" value="1"/>
</dbReference>
<dbReference type="InterPro" id="IPR014031">
    <property type="entry name" value="Ketoacyl_synth_C"/>
</dbReference>
<dbReference type="InterPro" id="IPR036736">
    <property type="entry name" value="ACP-like_sf"/>
</dbReference>
<accession>A0A3N1CZZ2</accession>
<dbReference type="SUPFAM" id="SSF53901">
    <property type="entry name" value="Thiolase-like"/>
    <property type="match status" value="1"/>
</dbReference>
<dbReference type="Gene3D" id="3.40.50.720">
    <property type="entry name" value="NAD(P)-binding Rossmann-like Domain"/>
    <property type="match status" value="1"/>
</dbReference>
<dbReference type="InterPro" id="IPR016036">
    <property type="entry name" value="Malonyl_transacylase_ACP-bd"/>
</dbReference>
<proteinExistence type="predicted"/>
<evidence type="ECO:0000256" key="6">
    <source>
        <dbReference type="PROSITE-ProRule" id="PRU01363"/>
    </source>
</evidence>
<dbReference type="InterPro" id="IPR055123">
    <property type="entry name" value="SpnB-like_Rossmann"/>
</dbReference>
<protein>
    <submittedName>
        <fullName evidence="10">Acyl transferase domain-containing protein</fullName>
    </submittedName>
</protein>
<dbReference type="PROSITE" id="PS00012">
    <property type="entry name" value="PHOSPHOPANTETHEINE"/>
    <property type="match status" value="1"/>
</dbReference>
<dbReference type="GO" id="GO:0004312">
    <property type="term" value="F:fatty acid synthase activity"/>
    <property type="evidence" value="ECO:0007669"/>
    <property type="project" value="TreeGrafter"/>
</dbReference>
<dbReference type="Pfam" id="PF00698">
    <property type="entry name" value="Acyl_transf_1"/>
    <property type="match status" value="1"/>
</dbReference>
<dbReference type="Gene3D" id="1.10.1200.10">
    <property type="entry name" value="ACP-like"/>
    <property type="match status" value="1"/>
</dbReference>
<dbReference type="InterPro" id="IPR042104">
    <property type="entry name" value="PKS_dehydratase_sf"/>
</dbReference>
<sequence length="1761" mass="182974">MADEERLRRYLKRAVADAVESRRGLRELQDLTRAPIAIVAMSCRYPGDVASPEDLWRLVADGVDAVSPFPGDRGWPPPADLYDADADAPGRSYVRHGGFLRGADLFDPGFFGMSPREALATDPQQRLLLETAWEAFERGRIVPGSLRGSLTGVYVGTMYSDYGARPFLPARGFEGHLFSGSAGSVASGRLAYTFGLEGPAVTVDTACSSSLVALHLAVTALRRGECDLALAGGVTVMSTPRAFVEFSRLRGLAADGRCKPFAAAADGTGWAEGAGLLLLQRLSDARRDGRQVLAVIRGSAVNQDGASNGLSAPSGPAQEKVIRRALADAGLETADVDVVEAHGTGTPLGDPIEARALLATYGAGRAVDRPLWLGSLKSNIGHAAAAAGVGGVIKMVQALRHGVLPRTLHAEEPTPRIDWAGGPLSLLVRARDWPRADRPRRAAVSAFGFSGTNAHVVLEEAERSDVPAPRPAEGSFPVPCVLSAKSPGALREQARRMGALLAGDPAVGHVDAAFSSATTRAALAHRAVVVAGDRAELIQGLSEIAEGAPGPLPGERQDGRLAFMFTGGGAQRVGMAGELCAVFPVFAEAFDEVCAALDEYLPRVLREVIESGDGLDRIDFTLASTFAVEVALYRLLEHWGVRPDFLVGHSLGEITAAHVAGVFSLADAATLVTTRGRLMLALSDGGAMIAVRASVEEVRPTLDTAGRAVIAVVNGPRDLVVSGDEDAVLAVAARWAQRGGFTKRLPIGCASHSPRMDPMIGEFRAAIDGLAPRPPRVPIVSTVTGEIEPDDRWASADHWAEQVRRPVRFLDAVRTLESLGATTLLEIGPDDVLASMAETCTEDALAIPVLRHGEPEARALMAALGTLHTRGVRADWDRLFAGTGARPVDLPTYPFQRERHWLHPAARPAAPGAHRFLGPAVALADRDEVVFAGALSLRSAPWLADHLGFGVPVLPGSVLLDLALWAGGEAGCPVVEHLTVQVPLTLPEDGEVPLQVLIGAPDGTGGRPVTVHARPDGGAGPWTALATGLLRAEDATYFPAPAESADALEILLPEEHAAEAGDFALHPLLPVPPETADAGNPRLAAGWRGARPHGACGRAVRALLTPVGGGAVAALLTDRDGAPVASIESIAVRDLARASLLGTSRPHALHRLTWTDRALVSPGRPVVWAMLGPCPHPEPGVPGYDGLAALRRAVASGAPVDAVLAHQGPAEGADPVAGAHEAAGRCLSLVREWLADGTGSTAPLVIVTRGAVAATEADAPDPGAAALWGLVRSAQAEYPGRIVLVDADTEQVGPDALSPLLGADEPQAALRAGRILLPRLTRVSVADGGTPPGWAPHGTVLITGGTGALGSAVARHLAASHGVTRLLLVGRGGEDAPGAARLRADLAELGATARIAACDVADRRALAALLAEVPAAHPLTAIVHTAGEADDRPLAAMTPDLLTTALRPKADAARHLHDLTRDADLRAFVLFSSVTGIVGGPGQAGHAAANAFLDGLALHRRARGLPATSLAWGRWDVEGGIDAGESPAGFLPVAVAEGLELLDAALAADRPALVVAPLDLSAVRADPPPLFQDLVPATDARAVPARASRWLAEVTDAAMTDAERGRRVLDLVRAEAAAVLGLREPAAVDVRLRFRDLGFDSLTAVALRNRLGAACAVRLPVTAVFDHPTPAALADFLRTRIAPREAPTSPALAALDRLEEALASASGADGPAVADRLRTLLHRWSASEAAPGSDDPSHDLASASADELLALIDRELGSAAP</sequence>
<dbReference type="InterPro" id="IPR016035">
    <property type="entry name" value="Acyl_Trfase/lysoPLipase"/>
</dbReference>
<dbReference type="Proteomes" id="UP000272400">
    <property type="component" value="Unassembled WGS sequence"/>
</dbReference>
<feature type="domain" description="Carrier" evidence="7">
    <location>
        <begin position="1606"/>
        <end position="1681"/>
    </location>
</feature>
<feature type="active site" description="Proton acceptor; for dehydratase activity" evidence="6">
    <location>
        <position position="946"/>
    </location>
</feature>
<dbReference type="Pfam" id="PF08659">
    <property type="entry name" value="KR"/>
    <property type="match status" value="1"/>
</dbReference>
<dbReference type="FunFam" id="3.40.47.10:FF:000019">
    <property type="entry name" value="Polyketide synthase type I"/>
    <property type="match status" value="1"/>
</dbReference>
<dbReference type="Gene3D" id="3.40.366.10">
    <property type="entry name" value="Malonyl-Coenzyme A Acyl Carrier Protein, domain 2"/>
    <property type="match status" value="1"/>
</dbReference>
<dbReference type="GO" id="GO:0004315">
    <property type="term" value="F:3-oxoacyl-[acyl-carrier-protein] synthase activity"/>
    <property type="evidence" value="ECO:0007669"/>
    <property type="project" value="InterPro"/>
</dbReference>
<dbReference type="InterPro" id="IPR018201">
    <property type="entry name" value="Ketoacyl_synth_AS"/>
</dbReference>
<dbReference type="GO" id="GO:0031177">
    <property type="term" value="F:phosphopantetheine binding"/>
    <property type="evidence" value="ECO:0007669"/>
    <property type="project" value="InterPro"/>
</dbReference>
<dbReference type="FunFam" id="1.10.1200.10:FF:000007">
    <property type="entry name" value="Probable polyketide synthase pks17"/>
    <property type="match status" value="1"/>
</dbReference>
<dbReference type="InterPro" id="IPR057326">
    <property type="entry name" value="KR_dom"/>
</dbReference>
<dbReference type="SMART" id="SM00827">
    <property type="entry name" value="PKS_AT"/>
    <property type="match status" value="1"/>
</dbReference>
<dbReference type="InterPro" id="IPR014030">
    <property type="entry name" value="Ketoacyl_synth_N"/>
</dbReference>
<dbReference type="SMART" id="SM00825">
    <property type="entry name" value="PKS_KS"/>
    <property type="match status" value="1"/>
</dbReference>
<dbReference type="Pfam" id="PF22953">
    <property type="entry name" value="SpnB_Rossmann"/>
    <property type="match status" value="1"/>
</dbReference>
<dbReference type="InterPro" id="IPR036291">
    <property type="entry name" value="NAD(P)-bd_dom_sf"/>
</dbReference>
<evidence type="ECO:0000259" key="9">
    <source>
        <dbReference type="PROSITE" id="PS52019"/>
    </source>
</evidence>
<dbReference type="InterPro" id="IPR006162">
    <property type="entry name" value="Ppantetheine_attach_site"/>
</dbReference>
<dbReference type="InterPro" id="IPR049900">
    <property type="entry name" value="PKS_mFAS_DH"/>
</dbReference>
<evidence type="ECO:0000256" key="4">
    <source>
        <dbReference type="ARBA" id="ARBA00023268"/>
    </source>
</evidence>
<name>A0A3N1CZZ2_9ACTN</name>
<dbReference type="CDD" id="cd08956">
    <property type="entry name" value="KR_3_FAS_SDR_x"/>
    <property type="match status" value="1"/>
</dbReference>
<evidence type="ECO:0000313" key="11">
    <source>
        <dbReference type="Proteomes" id="UP000272400"/>
    </source>
</evidence>
<comment type="caution">
    <text evidence="10">The sequence shown here is derived from an EMBL/GenBank/DDBJ whole genome shotgun (WGS) entry which is preliminary data.</text>
</comment>
<feature type="domain" description="Ketosynthase family 3 (KS3)" evidence="8">
    <location>
        <begin position="33"/>
        <end position="460"/>
    </location>
</feature>
<dbReference type="SUPFAM" id="SSF55048">
    <property type="entry name" value="Probable ACP-binding domain of malonyl-CoA ACP transacylase"/>
    <property type="match status" value="1"/>
</dbReference>
<dbReference type="GO" id="GO:0006633">
    <property type="term" value="P:fatty acid biosynthetic process"/>
    <property type="evidence" value="ECO:0007669"/>
    <property type="project" value="InterPro"/>
</dbReference>
<dbReference type="InterPro" id="IPR050091">
    <property type="entry name" value="PKS_NRPS_Biosynth_Enz"/>
</dbReference>
<dbReference type="InterPro" id="IPR014043">
    <property type="entry name" value="Acyl_transferase_dom"/>
</dbReference>
<evidence type="ECO:0000313" key="10">
    <source>
        <dbReference type="EMBL" id="ROO86840.1"/>
    </source>
</evidence>
<dbReference type="Gene3D" id="3.10.129.110">
    <property type="entry name" value="Polyketide synthase dehydratase"/>
    <property type="match status" value="1"/>
</dbReference>
<feature type="domain" description="PKS/mFAS DH" evidence="9">
    <location>
        <begin position="914"/>
        <end position="1220"/>
    </location>
</feature>
<dbReference type="PROSITE" id="PS52004">
    <property type="entry name" value="KS3_2"/>
    <property type="match status" value="1"/>
</dbReference>
<dbReference type="PROSITE" id="PS00606">
    <property type="entry name" value="KS3_1"/>
    <property type="match status" value="1"/>
</dbReference>
<dbReference type="InterPro" id="IPR013968">
    <property type="entry name" value="PKS_KR"/>
</dbReference>
<dbReference type="Gene3D" id="3.40.47.10">
    <property type="match status" value="1"/>
</dbReference>
<dbReference type="Pfam" id="PF21089">
    <property type="entry name" value="PKS_DH_N"/>
    <property type="match status" value="1"/>
</dbReference>
<dbReference type="InterPro" id="IPR020841">
    <property type="entry name" value="PKS_Beta-ketoAc_synthase_dom"/>
</dbReference>
<dbReference type="CDD" id="cd00833">
    <property type="entry name" value="PKS"/>
    <property type="match status" value="1"/>
</dbReference>
<gene>
    <name evidence="10" type="ORF">EDD29_4422</name>
</gene>
<evidence type="ECO:0000256" key="1">
    <source>
        <dbReference type="ARBA" id="ARBA00022450"/>
    </source>
</evidence>
<dbReference type="PROSITE" id="PS52019">
    <property type="entry name" value="PKS_MFAS_DH"/>
    <property type="match status" value="1"/>
</dbReference>
<dbReference type="Gene3D" id="3.10.129.10">
    <property type="entry name" value="Hotdog Thioesterase"/>
    <property type="match status" value="1"/>
</dbReference>
<keyword evidence="1" id="KW-0596">Phosphopantetheine</keyword>
<reference evidence="10 11" key="1">
    <citation type="submission" date="2018-11" db="EMBL/GenBank/DDBJ databases">
        <title>Sequencing the genomes of 1000 actinobacteria strains.</title>
        <authorList>
            <person name="Klenk H.-P."/>
        </authorList>
    </citation>
    <scope>NUCLEOTIDE SEQUENCE [LARGE SCALE GENOMIC DNA]</scope>
    <source>
        <strain evidence="10 11">DSM 44254</strain>
    </source>
</reference>
<dbReference type="Gene3D" id="3.30.70.3290">
    <property type="match status" value="1"/>
</dbReference>
<keyword evidence="11" id="KW-1185">Reference proteome</keyword>